<sequence>MRQRAKPERGKGKIVTKHRKANPPPVTRKRVNKYNNTKAMNKEQRDKIKIGTWNIRSMNGKEIEMIEEFKKTKLEVLDITETKKKGVGDRRTVEYRNRQKPKSRSKSRVHN</sequence>
<proteinExistence type="predicted"/>
<evidence type="ECO:0000256" key="1">
    <source>
        <dbReference type="SAM" id="MobiDB-lite"/>
    </source>
</evidence>
<protein>
    <submittedName>
        <fullName evidence="2">Uncharacterized protein</fullName>
    </submittedName>
</protein>
<accession>A0AAN7ZJ49</accession>
<keyword evidence="3" id="KW-1185">Reference proteome</keyword>
<feature type="compositionally biased region" description="Basic and acidic residues" evidence="1">
    <location>
        <begin position="84"/>
        <end position="97"/>
    </location>
</feature>
<dbReference type="EMBL" id="JAVRBK010000007">
    <property type="protein sequence ID" value="KAK5641093.1"/>
    <property type="molecule type" value="Genomic_DNA"/>
</dbReference>
<dbReference type="Proteomes" id="UP001329430">
    <property type="component" value="Chromosome 7"/>
</dbReference>
<feature type="compositionally biased region" description="Basic and acidic residues" evidence="1">
    <location>
        <begin position="1"/>
        <end position="11"/>
    </location>
</feature>
<reference evidence="2 3" key="1">
    <citation type="journal article" date="2024" name="Insects">
        <title>An Improved Chromosome-Level Genome Assembly of the Firefly Pyrocoelia pectoralis.</title>
        <authorList>
            <person name="Fu X."/>
            <person name="Meyer-Rochow V.B."/>
            <person name="Ballantyne L."/>
            <person name="Zhu X."/>
        </authorList>
    </citation>
    <scope>NUCLEOTIDE SEQUENCE [LARGE SCALE GENOMIC DNA]</scope>
    <source>
        <strain evidence="2">XCY_ONT2</strain>
    </source>
</reference>
<evidence type="ECO:0000313" key="3">
    <source>
        <dbReference type="Proteomes" id="UP001329430"/>
    </source>
</evidence>
<evidence type="ECO:0000313" key="2">
    <source>
        <dbReference type="EMBL" id="KAK5641093.1"/>
    </source>
</evidence>
<name>A0AAN7ZJ49_9COLE</name>
<feature type="region of interest" description="Disordered" evidence="1">
    <location>
        <begin position="1"/>
        <end position="45"/>
    </location>
</feature>
<feature type="region of interest" description="Disordered" evidence="1">
    <location>
        <begin position="84"/>
        <end position="111"/>
    </location>
</feature>
<gene>
    <name evidence="2" type="ORF">RI129_009640</name>
</gene>
<dbReference type="AlphaFoldDB" id="A0AAN7ZJ49"/>
<feature type="compositionally biased region" description="Basic residues" evidence="1">
    <location>
        <begin position="12"/>
        <end position="32"/>
    </location>
</feature>
<comment type="caution">
    <text evidence="2">The sequence shown here is derived from an EMBL/GenBank/DDBJ whole genome shotgun (WGS) entry which is preliminary data.</text>
</comment>
<organism evidence="2 3">
    <name type="scientific">Pyrocoelia pectoralis</name>
    <dbReference type="NCBI Taxonomy" id="417401"/>
    <lineage>
        <taxon>Eukaryota</taxon>
        <taxon>Metazoa</taxon>
        <taxon>Ecdysozoa</taxon>
        <taxon>Arthropoda</taxon>
        <taxon>Hexapoda</taxon>
        <taxon>Insecta</taxon>
        <taxon>Pterygota</taxon>
        <taxon>Neoptera</taxon>
        <taxon>Endopterygota</taxon>
        <taxon>Coleoptera</taxon>
        <taxon>Polyphaga</taxon>
        <taxon>Elateriformia</taxon>
        <taxon>Elateroidea</taxon>
        <taxon>Lampyridae</taxon>
        <taxon>Lampyrinae</taxon>
        <taxon>Pyrocoelia</taxon>
    </lineage>
</organism>
<feature type="compositionally biased region" description="Basic residues" evidence="1">
    <location>
        <begin position="98"/>
        <end position="111"/>
    </location>
</feature>